<evidence type="ECO:0000256" key="2">
    <source>
        <dbReference type="SAM" id="SignalP"/>
    </source>
</evidence>
<dbReference type="SMART" id="SM00184">
    <property type="entry name" value="RING"/>
    <property type="match status" value="1"/>
</dbReference>
<name>A0A8K0E4K6_9ROSA</name>
<dbReference type="PROSITE" id="PS50089">
    <property type="entry name" value="ZF_RING_2"/>
    <property type="match status" value="1"/>
</dbReference>
<evidence type="ECO:0000313" key="4">
    <source>
        <dbReference type="EMBL" id="KAF3442101.1"/>
    </source>
</evidence>
<dbReference type="OrthoDB" id="9984778at2759"/>
<dbReference type="PANTHER" id="PTHR45676:SF61">
    <property type="entry name" value="RING-TYPE DOMAIN-CONTAINING PROTEIN"/>
    <property type="match status" value="1"/>
</dbReference>
<dbReference type="Gene3D" id="3.30.40.10">
    <property type="entry name" value="Zinc/RING finger domain, C3HC4 (zinc finger)"/>
    <property type="match status" value="1"/>
</dbReference>
<feature type="chain" id="PRO_5035478525" description="RING-type domain-containing protein" evidence="2">
    <location>
        <begin position="18"/>
        <end position="159"/>
    </location>
</feature>
<feature type="signal peptide" evidence="2">
    <location>
        <begin position="1"/>
        <end position="17"/>
    </location>
</feature>
<comment type="caution">
    <text evidence="4">The sequence shown here is derived from an EMBL/GenBank/DDBJ whole genome shotgun (WGS) entry which is preliminary data.</text>
</comment>
<proteinExistence type="predicted"/>
<evidence type="ECO:0000256" key="1">
    <source>
        <dbReference type="PROSITE-ProRule" id="PRU00175"/>
    </source>
</evidence>
<keyword evidence="1" id="KW-0863">Zinc-finger</keyword>
<dbReference type="PANTHER" id="PTHR45676">
    <property type="entry name" value="RING-H2 FINGER PROTEIN ATL51-RELATED"/>
    <property type="match status" value="1"/>
</dbReference>
<dbReference type="GO" id="GO:0008270">
    <property type="term" value="F:zinc ion binding"/>
    <property type="evidence" value="ECO:0007669"/>
    <property type="project" value="UniProtKB-KW"/>
</dbReference>
<keyword evidence="2" id="KW-0732">Signal</keyword>
<dbReference type="EMBL" id="VOIH02000007">
    <property type="protein sequence ID" value="KAF3442101.1"/>
    <property type="molecule type" value="Genomic_DNA"/>
</dbReference>
<dbReference type="SUPFAM" id="SSF57850">
    <property type="entry name" value="RING/U-box"/>
    <property type="match status" value="1"/>
</dbReference>
<dbReference type="CDD" id="cd16454">
    <property type="entry name" value="RING-H2_PA-TM-RING"/>
    <property type="match status" value="1"/>
</dbReference>
<dbReference type="GO" id="GO:0016567">
    <property type="term" value="P:protein ubiquitination"/>
    <property type="evidence" value="ECO:0007669"/>
    <property type="project" value="TreeGrafter"/>
</dbReference>
<dbReference type="Pfam" id="PF13639">
    <property type="entry name" value="zf-RING_2"/>
    <property type="match status" value="1"/>
</dbReference>
<keyword evidence="1" id="KW-0479">Metal-binding</keyword>
<evidence type="ECO:0000313" key="5">
    <source>
        <dbReference type="Proteomes" id="UP000796880"/>
    </source>
</evidence>
<keyword evidence="5" id="KW-1185">Reference proteome</keyword>
<accession>A0A8K0E4K6</accession>
<dbReference type="AlphaFoldDB" id="A0A8K0E4K6"/>
<protein>
    <recommendedName>
        <fullName evidence="3">RING-type domain-containing protein</fullName>
    </recommendedName>
</protein>
<dbReference type="InterPro" id="IPR001841">
    <property type="entry name" value="Znf_RING"/>
</dbReference>
<dbReference type="InterPro" id="IPR013083">
    <property type="entry name" value="Znf_RING/FYVE/PHD"/>
</dbReference>
<organism evidence="4 5">
    <name type="scientific">Rhamnella rubrinervis</name>
    <dbReference type="NCBI Taxonomy" id="2594499"/>
    <lineage>
        <taxon>Eukaryota</taxon>
        <taxon>Viridiplantae</taxon>
        <taxon>Streptophyta</taxon>
        <taxon>Embryophyta</taxon>
        <taxon>Tracheophyta</taxon>
        <taxon>Spermatophyta</taxon>
        <taxon>Magnoliopsida</taxon>
        <taxon>eudicotyledons</taxon>
        <taxon>Gunneridae</taxon>
        <taxon>Pentapetalae</taxon>
        <taxon>rosids</taxon>
        <taxon>fabids</taxon>
        <taxon>Rosales</taxon>
        <taxon>Rhamnaceae</taxon>
        <taxon>rhamnoid group</taxon>
        <taxon>Rhamneae</taxon>
        <taxon>Rhamnella</taxon>
    </lineage>
</organism>
<feature type="domain" description="RING-type" evidence="3">
    <location>
        <begin position="112"/>
        <end position="154"/>
    </location>
</feature>
<gene>
    <name evidence="4" type="ORF">FNV43_RR16017</name>
</gene>
<keyword evidence="1" id="KW-0862">Zinc</keyword>
<sequence>MFFALLYHILYSSLTWILDVRPEALYHDIEGGRSTTRIYRSRSVGSSSFSHHQSAFYQILVQYNVQVVSTLGRFMWDVDKRRGQRLRAADKLPPLISYGSSHGKGRSICSECSICLEDFVEGESCQVLPVCNHIFHANCIDHWLKKKLTCPVCRNCILN</sequence>
<reference evidence="4" key="1">
    <citation type="submission" date="2020-03" db="EMBL/GenBank/DDBJ databases">
        <title>A high-quality chromosome-level genome assembly of a woody plant with both climbing and erect habits, Rhamnella rubrinervis.</title>
        <authorList>
            <person name="Lu Z."/>
            <person name="Yang Y."/>
            <person name="Zhu X."/>
            <person name="Sun Y."/>
        </authorList>
    </citation>
    <scope>NUCLEOTIDE SEQUENCE</scope>
    <source>
        <strain evidence="4">BYM</strain>
        <tissue evidence="4">Leaf</tissue>
    </source>
</reference>
<evidence type="ECO:0000259" key="3">
    <source>
        <dbReference type="PROSITE" id="PS50089"/>
    </source>
</evidence>
<dbReference type="Proteomes" id="UP000796880">
    <property type="component" value="Unassembled WGS sequence"/>
</dbReference>